<dbReference type="Gene3D" id="3.40.50.10140">
    <property type="entry name" value="Toll/interleukin-1 receptor homology (TIR) domain"/>
    <property type="match status" value="1"/>
</dbReference>
<dbReference type="RefSeq" id="XP_035825008.1">
    <property type="nucleotide sequence ID" value="XM_035969115.1"/>
</dbReference>
<sequence length="911" mass="103454">MYIIYCRSVSMVVPLVHRLLTADVPVFRVWFLLTLVHVTWSAVLTTSSLPPVVSVSSVCQDTPTTDTSSLCTEFVVSQSDCVEIDCKGKGIVQLEASWFPCNACKLDLQYNALEIIHNTSFARLSRLRWLSMRFNRIRKIKPFAFDNLVSLEYLNLEFNYLELSAASYPSHLFSPLTQLKTLRLAHQNSQALDSYPPDFIFNMTSLRALSVTTVGQVLHFGPEFCQLQNLSRLEISGPVRQITNSSFEGLECLTLIELSLNKLPSLTIFELDALKPINRGLRSLHISHVYVGVQKILQILNPLKGCDMYEIYFEHVGLYTKMTGFSVLTGDGIINGNSAEYLKDICVKRLSLLKSHIFLLDSFVFQGGRIVKCLKYLDVSGNTILGSFAALFYTLKIPTLEIFAIINKSRHYIHSDLEKTILERNTPLESPIPPEQVCSKGDNHPSPHQAKQDNPMMMLSHTRKQRGAMTMFYVSRNLKALIFHLEHGKTHFAGETTIMHADKLEVLICRDNGFNSFTGHLYGVDHIKVIDLSYNDFSNTAFSFTENFTGIETLVLSHVNFNTHFMSKESHSVFHSMSYLKSLDLSSNSLAELSVGTFRENDKLESLNLANNKFRSVPFDLSLTPQLRHLDLSKNAIFQLSIKQCHELDLHSGKITDFRLVLKDNMLSCSCDSISFLWWLGHTTALLDDGGNYTCITAPGQLSYTSAYTDTRALWRKCFGKMFLWLSLVLLAVMIIGFLAVVLISRHSNYLRAALFKIIDQTFRLKTLEDYPIGVFVGYAEKDYRFPCLQLLPYLEDLHLTVYVRDRDMLPHENVATAIMEAIKNSWRVVLVITEAFLSYDKWSEFTMRSAVYSQCPQNPAKVVLVVEERLRNRLPTQLVAGVGDENVLCLERLVMCYELTQGLKTLTLQN</sequence>
<dbReference type="Pfam" id="PF13676">
    <property type="entry name" value="TIR_2"/>
    <property type="match status" value="1"/>
</dbReference>
<keyword evidence="8 11" id="KW-0472">Membrane</keyword>
<comment type="subcellular location">
    <subcellularLocation>
        <location evidence="1">Membrane</location>
        <topology evidence="1">Single-pass membrane protein</topology>
    </subcellularLocation>
</comment>
<evidence type="ECO:0000313" key="13">
    <source>
        <dbReference type="Proteomes" id="UP000694888"/>
    </source>
</evidence>
<evidence type="ECO:0000256" key="9">
    <source>
        <dbReference type="ARBA" id="ARBA00023170"/>
    </source>
</evidence>
<dbReference type="InterPro" id="IPR032675">
    <property type="entry name" value="LRR_dom_sf"/>
</dbReference>
<evidence type="ECO:0000256" key="4">
    <source>
        <dbReference type="ARBA" id="ARBA00022692"/>
    </source>
</evidence>
<keyword evidence="6" id="KW-0677">Repeat</keyword>
<dbReference type="PANTHER" id="PTHR24365">
    <property type="entry name" value="TOLL-LIKE RECEPTOR"/>
    <property type="match status" value="1"/>
</dbReference>
<dbReference type="PROSITE" id="PS50104">
    <property type="entry name" value="TIR"/>
    <property type="match status" value="1"/>
</dbReference>
<name>A0ABM1VRG6_APLCA</name>
<evidence type="ECO:0000256" key="2">
    <source>
        <dbReference type="ARBA" id="ARBA00009634"/>
    </source>
</evidence>
<dbReference type="PRINTS" id="PR01537">
    <property type="entry name" value="INTRLKN1R1F"/>
</dbReference>
<comment type="similarity">
    <text evidence="2">Belongs to the Toll-like receptor family.</text>
</comment>
<dbReference type="Pfam" id="PF13855">
    <property type="entry name" value="LRR_8"/>
    <property type="match status" value="2"/>
</dbReference>
<evidence type="ECO:0000256" key="6">
    <source>
        <dbReference type="ARBA" id="ARBA00022737"/>
    </source>
</evidence>
<keyword evidence="13" id="KW-1185">Reference proteome</keyword>
<organism evidence="13 14">
    <name type="scientific">Aplysia californica</name>
    <name type="common">California sea hare</name>
    <dbReference type="NCBI Taxonomy" id="6500"/>
    <lineage>
        <taxon>Eukaryota</taxon>
        <taxon>Metazoa</taxon>
        <taxon>Spiralia</taxon>
        <taxon>Lophotrochozoa</taxon>
        <taxon>Mollusca</taxon>
        <taxon>Gastropoda</taxon>
        <taxon>Heterobranchia</taxon>
        <taxon>Euthyneura</taxon>
        <taxon>Tectipleura</taxon>
        <taxon>Aplysiida</taxon>
        <taxon>Aplysioidea</taxon>
        <taxon>Aplysiidae</taxon>
        <taxon>Aplysia</taxon>
    </lineage>
</organism>
<evidence type="ECO:0000256" key="8">
    <source>
        <dbReference type="ARBA" id="ARBA00023136"/>
    </source>
</evidence>
<dbReference type="InterPro" id="IPR003591">
    <property type="entry name" value="Leu-rich_rpt_typical-subtyp"/>
</dbReference>
<dbReference type="SMART" id="SM00369">
    <property type="entry name" value="LRR_TYP"/>
    <property type="match status" value="5"/>
</dbReference>
<dbReference type="InterPro" id="IPR035897">
    <property type="entry name" value="Toll_tir_struct_dom_sf"/>
</dbReference>
<dbReference type="PANTHER" id="PTHR24365:SF541">
    <property type="entry name" value="PROTEIN TOLL-RELATED"/>
    <property type="match status" value="1"/>
</dbReference>
<dbReference type="GeneID" id="101856568"/>
<gene>
    <name evidence="14" type="primary">LOC101856568</name>
</gene>
<keyword evidence="7 11" id="KW-1133">Transmembrane helix</keyword>
<evidence type="ECO:0000259" key="12">
    <source>
        <dbReference type="PROSITE" id="PS50104"/>
    </source>
</evidence>
<proteinExistence type="inferred from homology"/>
<dbReference type="Proteomes" id="UP000694888">
    <property type="component" value="Unplaced"/>
</dbReference>
<evidence type="ECO:0000313" key="14">
    <source>
        <dbReference type="RefSeq" id="XP_035825008.1"/>
    </source>
</evidence>
<evidence type="ECO:0000256" key="1">
    <source>
        <dbReference type="ARBA" id="ARBA00004167"/>
    </source>
</evidence>
<dbReference type="Gene3D" id="3.80.10.10">
    <property type="entry name" value="Ribonuclease Inhibitor"/>
    <property type="match status" value="2"/>
</dbReference>
<dbReference type="PROSITE" id="PS51450">
    <property type="entry name" value="LRR"/>
    <property type="match status" value="1"/>
</dbReference>
<feature type="transmembrane region" description="Helical" evidence="11">
    <location>
        <begin position="722"/>
        <end position="744"/>
    </location>
</feature>
<protein>
    <submittedName>
        <fullName evidence="14">Toll-like receptor 4</fullName>
    </submittedName>
</protein>
<reference evidence="14" key="1">
    <citation type="submission" date="2025-08" db="UniProtKB">
        <authorList>
            <consortium name="RefSeq"/>
        </authorList>
    </citation>
    <scope>IDENTIFICATION</scope>
</reference>
<keyword evidence="4 11" id="KW-0812">Transmembrane</keyword>
<evidence type="ECO:0000256" key="11">
    <source>
        <dbReference type="SAM" id="Phobius"/>
    </source>
</evidence>
<evidence type="ECO:0000256" key="10">
    <source>
        <dbReference type="ARBA" id="ARBA00023180"/>
    </source>
</evidence>
<keyword evidence="9" id="KW-0675">Receptor</keyword>
<evidence type="ECO:0000256" key="5">
    <source>
        <dbReference type="ARBA" id="ARBA00022729"/>
    </source>
</evidence>
<dbReference type="InterPro" id="IPR001611">
    <property type="entry name" value="Leu-rich_rpt"/>
</dbReference>
<keyword evidence="3" id="KW-0433">Leucine-rich repeat</keyword>
<evidence type="ECO:0000256" key="7">
    <source>
        <dbReference type="ARBA" id="ARBA00022989"/>
    </source>
</evidence>
<dbReference type="SUPFAM" id="SSF52200">
    <property type="entry name" value="Toll/Interleukin receptor TIR domain"/>
    <property type="match status" value="1"/>
</dbReference>
<dbReference type="InterPro" id="IPR000157">
    <property type="entry name" value="TIR_dom"/>
</dbReference>
<feature type="domain" description="TIR" evidence="12">
    <location>
        <begin position="771"/>
        <end position="911"/>
    </location>
</feature>
<dbReference type="SUPFAM" id="SSF52058">
    <property type="entry name" value="L domain-like"/>
    <property type="match status" value="1"/>
</dbReference>
<keyword evidence="5" id="KW-0732">Signal</keyword>
<evidence type="ECO:0000256" key="3">
    <source>
        <dbReference type="ARBA" id="ARBA00022614"/>
    </source>
</evidence>
<accession>A0ABM1VRG6</accession>
<keyword evidence="10" id="KW-0325">Glycoprotein</keyword>